<gene>
    <name evidence="3" type="ORF">HF872_10250</name>
</gene>
<dbReference type="InterPro" id="IPR023825">
    <property type="entry name" value="CRISPR-assoc_RAMP_BGP1436"/>
</dbReference>
<accession>A0A848C090</accession>
<evidence type="ECO:0000259" key="2">
    <source>
        <dbReference type="Pfam" id="PF03787"/>
    </source>
</evidence>
<feature type="domain" description="CRISPR type III-associated protein" evidence="2">
    <location>
        <begin position="63"/>
        <end position="108"/>
    </location>
</feature>
<dbReference type="RefSeq" id="WP_170087899.1">
    <property type="nucleotide sequence ID" value="NZ_JABAFG010000018.1"/>
</dbReference>
<dbReference type="InterPro" id="IPR005537">
    <property type="entry name" value="RAMP_III_fam"/>
</dbReference>
<dbReference type="AlphaFoldDB" id="A0A848C090"/>
<dbReference type="Proteomes" id="UP000591071">
    <property type="component" value="Unassembled WGS sequence"/>
</dbReference>
<organism evidence="3 4">
    <name type="scientific">Megasphaera hexanoica</name>
    <dbReference type="NCBI Taxonomy" id="1675036"/>
    <lineage>
        <taxon>Bacteria</taxon>
        <taxon>Bacillati</taxon>
        <taxon>Bacillota</taxon>
        <taxon>Negativicutes</taxon>
        <taxon>Veillonellales</taxon>
        <taxon>Veillonellaceae</taxon>
        <taxon>Megasphaera</taxon>
    </lineage>
</organism>
<protein>
    <submittedName>
        <fullName evidence="3">TIGR03986 family CRISPR-associated RAMP protein</fullName>
    </submittedName>
</protein>
<keyword evidence="1" id="KW-0051">Antiviral defense</keyword>
<sequence>MGNKLHWAATAPYNFVSTATHVLPSQLNQGKNWNGLSQEERQRMFREYIQSQETFSGTIQLYLQTLTPLFIGAGEDGEFFSPTGMPVIPGSSIRGMVRNLFKIITAGTMRRDEDFVDKHLYFRCLMAPNSMPQLKELHNYYKQRMPSEFIKKGGHNHVEYSTLPGFLFRKKGENGYRIAPCKMGLIDMSEYEEKYHKQVEEVSCVFWDDKEKLAYILTGLGPKKTFIRYMYQPNWKVTYSVSHAVIEGYRADKNQTGVELIPKIGKNAKSAEAAKMGKKAEKFSDNPDIDYLVPCFYAQEGNHIISFGHGPCYRIPYNHSIGDRVEPALESERIIDFADAVFGRKEFWAGRVSFEDAILNGKPEFADKNYIKPQLGANPTSYQLYLKQTQWPPKNWDVGTQKIRGYKMYWHQDRGMYGWKTEPYDSIDNVSRRIRPLLPGNTFQSKIHFRNLTRVELGALLKVFAISTGKEDIVYKLGTGKSLGMGSIKIKADLYLDSQKRYTALFTQDGWQNEEIATDPGPFLQTFSDYVGQNIGEAKESYELSMKELKIMMDWNKTKLANWNKRVETMHEGVSEDGTLQGGVDKRFIDKDILPTPEEVCK</sequence>
<reference evidence="3 4" key="1">
    <citation type="submission" date="2020-04" db="EMBL/GenBank/DDBJ databases">
        <authorList>
            <person name="Hitch T.C.A."/>
            <person name="Wylensek D."/>
            <person name="Clavel T."/>
        </authorList>
    </citation>
    <scope>NUCLEOTIDE SEQUENCE [LARGE SCALE GENOMIC DNA]</scope>
    <source>
        <strain evidence="3 4">Oil-RF-744-FAT-WT-6-1</strain>
    </source>
</reference>
<dbReference type="Pfam" id="PF03787">
    <property type="entry name" value="RAMPs"/>
    <property type="match status" value="1"/>
</dbReference>
<dbReference type="GO" id="GO:0051607">
    <property type="term" value="P:defense response to virus"/>
    <property type="evidence" value="ECO:0007669"/>
    <property type="project" value="UniProtKB-KW"/>
</dbReference>
<proteinExistence type="predicted"/>
<evidence type="ECO:0000256" key="1">
    <source>
        <dbReference type="ARBA" id="ARBA00023118"/>
    </source>
</evidence>
<dbReference type="EMBL" id="JABAFG010000018">
    <property type="protein sequence ID" value="NME28996.1"/>
    <property type="molecule type" value="Genomic_DNA"/>
</dbReference>
<comment type="caution">
    <text evidence="3">The sequence shown here is derived from an EMBL/GenBank/DDBJ whole genome shotgun (WGS) entry which is preliminary data.</text>
</comment>
<evidence type="ECO:0000313" key="3">
    <source>
        <dbReference type="EMBL" id="NME28996.1"/>
    </source>
</evidence>
<dbReference type="NCBIfam" id="TIGR03986">
    <property type="entry name" value="TIGR03986 family CRISPR-associated RAMP protein"/>
    <property type="match status" value="1"/>
</dbReference>
<name>A0A848C090_9FIRM</name>
<evidence type="ECO:0000313" key="4">
    <source>
        <dbReference type="Proteomes" id="UP000591071"/>
    </source>
</evidence>